<evidence type="ECO:0000256" key="4">
    <source>
        <dbReference type="ARBA" id="ARBA00023015"/>
    </source>
</evidence>
<dbReference type="EMBL" id="CP032346">
    <property type="protein sequence ID" value="QCO17765.1"/>
    <property type="molecule type" value="Genomic_DNA"/>
</dbReference>
<name>A0A4D8R329_AZOBR</name>
<feature type="domain" description="Sigma-54 factor interaction" evidence="9">
    <location>
        <begin position="120"/>
        <end position="349"/>
    </location>
</feature>
<dbReference type="SMART" id="SM00382">
    <property type="entry name" value="AAA"/>
    <property type="match status" value="1"/>
</dbReference>
<keyword evidence="8" id="KW-0597">Phosphoprotein</keyword>
<dbReference type="InterPro" id="IPR002197">
    <property type="entry name" value="HTH_Fis"/>
</dbReference>
<evidence type="ECO:0000256" key="3">
    <source>
        <dbReference type="ARBA" id="ARBA00023012"/>
    </source>
</evidence>
<accession>A0A4D8R329</accession>
<dbReference type="PROSITE" id="PS00675">
    <property type="entry name" value="SIGMA54_INTERACT_1"/>
    <property type="match status" value="1"/>
</dbReference>
<evidence type="ECO:0000256" key="6">
    <source>
        <dbReference type="ARBA" id="ARBA00023159"/>
    </source>
</evidence>
<evidence type="ECO:0000256" key="5">
    <source>
        <dbReference type="ARBA" id="ARBA00023125"/>
    </source>
</evidence>
<dbReference type="Gene3D" id="3.40.50.2300">
    <property type="match status" value="1"/>
</dbReference>
<dbReference type="AlphaFoldDB" id="A0A4D8R329"/>
<dbReference type="InterPro" id="IPR058031">
    <property type="entry name" value="AAA_lid_NorR"/>
</dbReference>
<dbReference type="InterPro" id="IPR009057">
    <property type="entry name" value="Homeodomain-like_sf"/>
</dbReference>
<dbReference type="InterPro" id="IPR011006">
    <property type="entry name" value="CheY-like_superfamily"/>
</dbReference>
<feature type="domain" description="Response regulatory" evidence="10">
    <location>
        <begin position="2"/>
        <end position="114"/>
    </location>
</feature>
<keyword evidence="3" id="KW-0902">Two-component regulatory system</keyword>
<keyword evidence="4" id="KW-0805">Transcription regulation</keyword>
<dbReference type="GO" id="GO:0005524">
    <property type="term" value="F:ATP binding"/>
    <property type="evidence" value="ECO:0007669"/>
    <property type="project" value="UniProtKB-KW"/>
</dbReference>
<dbReference type="InterPro" id="IPR025662">
    <property type="entry name" value="Sigma_54_int_dom_ATP-bd_1"/>
</dbReference>
<dbReference type="RefSeq" id="WP_137141840.1">
    <property type="nucleotide sequence ID" value="NZ_CP032346.1"/>
</dbReference>
<dbReference type="SUPFAM" id="SSF52172">
    <property type="entry name" value="CheY-like"/>
    <property type="match status" value="1"/>
</dbReference>
<dbReference type="PROSITE" id="PS50045">
    <property type="entry name" value="SIGMA54_INTERACT_4"/>
    <property type="match status" value="1"/>
</dbReference>
<evidence type="ECO:0000256" key="1">
    <source>
        <dbReference type="ARBA" id="ARBA00022741"/>
    </source>
</evidence>
<dbReference type="Proteomes" id="UP000298693">
    <property type="component" value="Plasmid p1"/>
</dbReference>
<dbReference type="PANTHER" id="PTHR32071">
    <property type="entry name" value="TRANSCRIPTIONAL REGULATORY PROTEIN"/>
    <property type="match status" value="1"/>
</dbReference>
<evidence type="ECO:0000256" key="7">
    <source>
        <dbReference type="ARBA" id="ARBA00023163"/>
    </source>
</evidence>
<dbReference type="InterPro" id="IPR025943">
    <property type="entry name" value="Sigma_54_int_dom_ATP-bd_2"/>
</dbReference>
<dbReference type="PROSITE" id="PS50110">
    <property type="entry name" value="RESPONSE_REGULATORY"/>
    <property type="match status" value="1"/>
</dbReference>
<dbReference type="SUPFAM" id="SSF52540">
    <property type="entry name" value="P-loop containing nucleoside triphosphate hydrolases"/>
    <property type="match status" value="1"/>
</dbReference>
<dbReference type="GO" id="GO:0000160">
    <property type="term" value="P:phosphorelay signal transduction system"/>
    <property type="evidence" value="ECO:0007669"/>
    <property type="project" value="UniProtKB-KW"/>
</dbReference>
<keyword evidence="11" id="KW-0614">Plasmid</keyword>
<keyword evidence="7" id="KW-0804">Transcription</keyword>
<dbReference type="InterPro" id="IPR003593">
    <property type="entry name" value="AAA+_ATPase"/>
</dbReference>
<dbReference type="Gene3D" id="3.40.50.300">
    <property type="entry name" value="P-loop containing nucleotide triphosphate hydrolases"/>
    <property type="match status" value="1"/>
</dbReference>
<evidence type="ECO:0000256" key="2">
    <source>
        <dbReference type="ARBA" id="ARBA00022840"/>
    </source>
</evidence>
<feature type="modified residue" description="4-aspartylphosphate" evidence="8">
    <location>
        <position position="52"/>
    </location>
</feature>
<keyword evidence="1" id="KW-0547">Nucleotide-binding</keyword>
<gene>
    <name evidence="11" type="ORF">D3869_21480</name>
</gene>
<dbReference type="CDD" id="cd00009">
    <property type="entry name" value="AAA"/>
    <property type="match status" value="1"/>
</dbReference>
<dbReference type="Gene3D" id="1.10.10.60">
    <property type="entry name" value="Homeodomain-like"/>
    <property type="match status" value="1"/>
</dbReference>
<dbReference type="InterPro" id="IPR002078">
    <property type="entry name" value="Sigma_54_int"/>
</dbReference>
<evidence type="ECO:0000259" key="9">
    <source>
        <dbReference type="PROSITE" id="PS50045"/>
    </source>
</evidence>
<evidence type="ECO:0000256" key="8">
    <source>
        <dbReference type="PROSITE-ProRule" id="PRU00169"/>
    </source>
</evidence>
<keyword evidence="2" id="KW-0067">ATP-binding</keyword>
<dbReference type="GO" id="GO:0043565">
    <property type="term" value="F:sequence-specific DNA binding"/>
    <property type="evidence" value="ECO:0007669"/>
    <property type="project" value="InterPro"/>
</dbReference>
<keyword evidence="5" id="KW-0238">DNA-binding</keyword>
<reference evidence="11 12" key="1">
    <citation type="submission" date="2018-09" db="EMBL/GenBank/DDBJ databases">
        <title>Whole genome based analysis of evolution and adaptive divergence in Indian and Brazilian strains of Azospirillum brasilense.</title>
        <authorList>
            <person name="Singh C."/>
            <person name="Tripathi A.K."/>
        </authorList>
    </citation>
    <scope>NUCLEOTIDE SEQUENCE [LARGE SCALE GENOMIC DNA]</scope>
    <source>
        <strain evidence="11 12">MTCC4039</strain>
        <plasmid evidence="11 12">p1</plasmid>
    </source>
</reference>
<evidence type="ECO:0000259" key="10">
    <source>
        <dbReference type="PROSITE" id="PS50110"/>
    </source>
</evidence>
<protein>
    <submittedName>
        <fullName evidence="11">Sigma-54-dependent Fis family transcriptional regulator</fullName>
    </submittedName>
</protein>
<dbReference type="InterPro" id="IPR001789">
    <property type="entry name" value="Sig_transdc_resp-reg_receiver"/>
</dbReference>
<geneLocation type="plasmid" evidence="11">
    <name>p1</name>
</geneLocation>
<dbReference type="GO" id="GO:0006355">
    <property type="term" value="P:regulation of DNA-templated transcription"/>
    <property type="evidence" value="ECO:0007669"/>
    <property type="project" value="InterPro"/>
</dbReference>
<dbReference type="PANTHER" id="PTHR32071:SF21">
    <property type="entry name" value="TRANSCRIPTIONAL REGULATORY PROTEIN FLGR"/>
    <property type="match status" value="1"/>
</dbReference>
<dbReference type="SUPFAM" id="SSF46689">
    <property type="entry name" value="Homeodomain-like"/>
    <property type="match status" value="1"/>
</dbReference>
<evidence type="ECO:0000313" key="12">
    <source>
        <dbReference type="Proteomes" id="UP000298693"/>
    </source>
</evidence>
<dbReference type="Pfam" id="PF02954">
    <property type="entry name" value="HTH_8"/>
    <property type="match status" value="1"/>
</dbReference>
<dbReference type="PROSITE" id="PS00676">
    <property type="entry name" value="SIGMA54_INTERACT_2"/>
    <property type="match status" value="1"/>
</dbReference>
<proteinExistence type="predicted"/>
<dbReference type="Gene3D" id="1.10.8.60">
    <property type="match status" value="1"/>
</dbReference>
<organism evidence="11 12">
    <name type="scientific">Azospirillum brasilense</name>
    <dbReference type="NCBI Taxonomy" id="192"/>
    <lineage>
        <taxon>Bacteria</taxon>
        <taxon>Pseudomonadati</taxon>
        <taxon>Pseudomonadota</taxon>
        <taxon>Alphaproteobacteria</taxon>
        <taxon>Rhodospirillales</taxon>
        <taxon>Azospirillaceae</taxon>
        <taxon>Azospirillum</taxon>
    </lineage>
</organism>
<dbReference type="FunFam" id="3.40.50.300:FF:000006">
    <property type="entry name" value="DNA-binding transcriptional regulator NtrC"/>
    <property type="match status" value="1"/>
</dbReference>
<dbReference type="Pfam" id="PF25601">
    <property type="entry name" value="AAA_lid_14"/>
    <property type="match status" value="1"/>
</dbReference>
<sequence length="513" mass="54272">MRLLIVGTLEGYITAAGKIAMQRGAKVSHTDSIEGALNALRAAAGADLVMIDVKLDIATFIESLKAERITIPVVACGIGTDAAAAVKAIRAGAKEYIPLPPDAELIAAVLEAVAEESHAIVCQDPAMLATLRLADQVAPSDASVLITGESGTGKELMARYIHRKSRRSDAPFVAVNCAAIPENLLESELFGHEKGAFTGAVARRLGRFEEANGGTLLLDELSEMHPRLQAKLLRAIQEKEIDRIGSSQPVKVNVRLIATSNRNLENEVRAGNFREDLYFRLNVFSVAIPSLRERPADIPMIADHFLKKYAQANGLGEKRLSDDALMMLRAHHWRGNVRELENTMHRAVLLSKSETVGPDSIMLTSQMLAPEGSAQASIPTNSPVANPFAGPGGTVPQAPRGYGQPAPGYPTSYAPPPGHAAGAAAYGNAGASSYGNAGAAAPGAPAVQGLVGRTVAEVERDLIIGTLSHCLGNRTHAANILGISIRTLRNKLKQYSEEGVPVPPPGAEERAAY</sequence>
<dbReference type="PRINTS" id="PR01590">
    <property type="entry name" value="HTHFIS"/>
</dbReference>
<keyword evidence="6" id="KW-0010">Activator</keyword>
<evidence type="ECO:0000313" key="11">
    <source>
        <dbReference type="EMBL" id="QCO17765.1"/>
    </source>
</evidence>
<dbReference type="InterPro" id="IPR027417">
    <property type="entry name" value="P-loop_NTPase"/>
</dbReference>
<dbReference type="Pfam" id="PF00158">
    <property type="entry name" value="Sigma54_activat"/>
    <property type="match status" value="1"/>
</dbReference>